<evidence type="ECO:0000256" key="1">
    <source>
        <dbReference type="ARBA" id="ARBA00001971"/>
    </source>
</evidence>
<dbReference type="PANTHER" id="PTHR24296">
    <property type="entry name" value="CYTOCHROME P450"/>
    <property type="match status" value="1"/>
</dbReference>
<dbReference type="OrthoDB" id="1470350at2759"/>
<comment type="similarity">
    <text evidence="2">Belongs to the cytochrome P450 family.</text>
</comment>
<proteinExistence type="inferred from homology"/>
<gene>
    <name evidence="7" type="primary">LOC102598113</name>
</gene>
<keyword evidence="8" id="KW-1185">Reference proteome</keyword>
<evidence type="ECO:0000256" key="3">
    <source>
        <dbReference type="ARBA" id="ARBA00022723"/>
    </source>
</evidence>
<dbReference type="EnsemblPlants" id="PGSC0003DMT400050138">
    <property type="protein sequence ID" value="PGSC0003DMT400050138"/>
    <property type="gene ID" value="PGSC0003DMG400019471"/>
</dbReference>
<dbReference type="ExpressionAtlas" id="M1BPU3">
    <property type="expression patterns" value="baseline"/>
</dbReference>
<keyword evidence="3" id="KW-0479">Metal-binding</keyword>
<keyword evidence="5" id="KW-0408">Iron</keyword>
<comment type="cofactor">
    <cofactor evidence="1">
        <name>heme</name>
        <dbReference type="ChEBI" id="CHEBI:30413"/>
    </cofactor>
</comment>
<evidence type="ECO:0000313" key="8">
    <source>
        <dbReference type="Proteomes" id="UP000011115"/>
    </source>
</evidence>
<dbReference type="Gramene" id="PGSC0003DMT400050138">
    <property type="protein sequence ID" value="PGSC0003DMT400050138"/>
    <property type="gene ID" value="PGSC0003DMG400019471"/>
</dbReference>
<keyword evidence="4" id="KW-0560">Oxidoreductase</keyword>
<accession>M1BPU3</accession>
<dbReference type="GO" id="GO:0016491">
    <property type="term" value="F:oxidoreductase activity"/>
    <property type="evidence" value="ECO:0007669"/>
    <property type="project" value="UniProtKB-KW"/>
</dbReference>
<sequence>MRKMCFIKRVGLKEKKKKRVGCEEEEMRRVGWRKEFTNLGDWYAHLLRNSPSQTIRIHALDNIITANPRNVEYMLKTNFLNYPKGKPFSMILGDLLVNFPKAKSDRRSHFRVPATVPTFEFWRPASTISSTQQPPVDQQAAAAQQRLASTSRQQHAAQQRPAVSRPFHFPHSQAPPN</sequence>
<dbReference type="AlphaFoldDB" id="M1BPU3"/>
<dbReference type="HOGENOM" id="CLU_1520422_0_0_1"/>
<reference evidence="7" key="2">
    <citation type="submission" date="2015-06" db="UniProtKB">
        <authorList>
            <consortium name="EnsemblPlants"/>
        </authorList>
    </citation>
    <scope>IDENTIFICATION</scope>
    <source>
        <strain evidence="7">DM1-3 516 R44</strain>
    </source>
</reference>
<evidence type="ECO:0000256" key="2">
    <source>
        <dbReference type="ARBA" id="ARBA00010617"/>
    </source>
</evidence>
<evidence type="ECO:0000256" key="6">
    <source>
        <dbReference type="SAM" id="MobiDB-lite"/>
    </source>
</evidence>
<evidence type="ECO:0000313" key="7">
    <source>
        <dbReference type="EnsemblPlants" id="PGSC0003DMT400050138"/>
    </source>
</evidence>
<organism evidence="7 8">
    <name type="scientific">Solanum tuberosum</name>
    <name type="common">Potato</name>
    <dbReference type="NCBI Taxonomy" id="4113"/>
    <lineage>
        <taxon>Eukaryota</taxon>
        <taxon>Viridiplantae</taxon>
        <taxon>Streptophyta</taxon>
        <taxon>Embryophyta</taxon>
        <taxon>Tracheophyta</taxon>
        <taxon>Spermatophyta</taxon>
        <taxon>Magnoliopsida</taxon>
        <taxon>eudicotyledons</taxon>
        <taxon>Gunneridae</taxon>
        <taxon>Pentapetalae</taxon>
        <taxon>asterids</taxon>
        <taxon>lamiids</taxon>
        <taxon>Solanales</taxon>
        <taxon>Solanaceae</taxon>
        <taxon>Solanoideae</taxon>
        <taxon>Solaneae</taxon>
        <taxon>Solanum</taxon>
    </lineage>
</organism>
<reference evidence="8" key="1">
    <citation type="journal article" date="2011" name="Nature">
        <title>Genome sequence and analysis of the tuber crop potato.</title>
        <authorList>
            <consortium name="The Potato Genome Sequencing Consortium"/>
        </authorList>
    </citation>
    <scope>NUCLEOTIDE SEQUENCE [LARGE SCALE GENOMIC DNA]</scope>
    <source>
        <strain evidence="8">cv. DM1-3 516 R44</strain>
    </source>
</reference>
<protein>
    <submittedName>
        <fullName evidence="7">Cytochrome P450</fullName>
    </submittedName>
</protein>
<feature type="region of interest" description="Disordered" evidence="6">
    <location>
        <begin position="127"/>
        <end position="177"/>
    </location>
</feature>
<dbReference type="Proteomes" id="UP000011115">
    <property type="component" value="Unassembled WGS sequence"/>
</dbReference>
<feature type="compositionally biased region" description="Low complexity" evidence="6">
    <location>
        <begin position="131"/>
        <end position="154"/>
    </location>
</feature>
<dbReference type="GO" id="GO:0046872">
    <property type="term" value="F:metal ion binding"/>
    <property type="evidence" value="ECO:0007669"/>
    <property type="project" value="UniProtKB-KW"/>
</dbReference>
<name>M1BPU3_SOLTU</name>
<evidence type="ECO:0000256" key="5">
    <source>
        <dbReference type="ARBA" id="ARBA00023004"/>
    </source>
</evidence>
<evidence type="ECO:0000256" key="4">
    <source>
        <dbReference type="ARBA" id="ARBA00023002"/>
    </source>
</evidence>